<dbReference type="InterPro" id="IPR050664">
    <property type="entry name" value="Octanoyltrans_LipM/LipL"/>
</dbReference>
<dbReference type="InterPro" id="IPR004143">
    <property type="entry name" value="BPL_LPL_catalytic"/>
</dbReference>
<comment type="caution">
    <text evidence="2">The sequence shown here is derived from an EMBL/GenBank/DDBJ whole genome shotgun (WGS) entry which is preliminary data.</text>
</comment>
<gene>
    <name evidence="2" type="ORF">E3A20_27040</name>
</gene>
<reference evidence="2 3" key="2">
    <citation type="submission" date="2019-08" db="EMBL/GenBank/DDBJ databases">
        <authorList>
            <person name="Henke P."/>
        </authorList>
    </citation>
    <scope>NUCLEOTIDE SEQUENCE [LARGE SCALE GENOMIC DNA]</scope>
    <source>
        <strain evidence="2">Phe10_nw2017</strain>
    </source>
</reference>
<organism evidence="2 3">
    <name type="scientific">Planctomyces bekefii</name>
    <dbReference type="NCBI Taxonomy" id="1653850"/>
    <lineage>
        <taxon>Bacteria</taxon>
        <taxon>Pseudomonadati</taxon>
        <taxon>Planctomycetota</taxon>
        <taxon>Planctomycetia</taxon>
        <taxon>Planctomycetales</taxon>
        <taxon>Planctomycetaceae</taxon>
        <taxon>Planctomyces</taxon>
    </lineage>
</organism>
<name>A0A5C6M094_9PLAN</name>
<keyword evidence="3" id="KW-1185">Reference proteome</keyword>
<accession>A0A5C6M094</accession>
<dbReference type="InterPro" id="IPR045864">
    <property type="entry name" value="aa-tRNA-synth_II/BPL/LPL"/>
</dbReference>
<dbReference type="Pfam" id="PF21948">
    <property type="entry name" value="LplA-B_cat"/>
    <property type="match status" value="1"/>
</dbReference>
<protein>
    <recommendedName>
        <fullName evidence="1">BPL/LPL catalytic domain-containing protein</fullName>
    </recommendedName>
</protein>
<reference evidence="2 3" key="1">
    <citation type="submission" date="2019-08" db="EMBL/GenBank/DDBJ databases">
        <title>100 year-old enigma solved: identification of Planctomyces bekefii, the type genus and species of the phylum Planctomycetes.</title>
        <authorList>
            <person name="Svetlana D.N."/>
            <person name="Overmann J."/>
        </authorList>
    </citation>
    <scope>NUCLEOTIDE SEQUENCE [LARGE SCALE GENOMIC DNA]</scope>
    <source>
        <strain evidence="2">Phe10_nw2017</strain>
    </source>
</reference>
<dbReference type="PANTHER" id="PTHR43679:SF2">
    <property type="entry name" value="OCTANOYL-[GCVH]:PROTEIN N-OCTANOYLTRANSFERASE"/>
    <property type="match status" value="1"/>
</dbReference>
<dbReference type="PROSITE" id="PS51733">
    <property type="entry name" value="BPL_LPL_CATALYTIC"/>
    <property type="match status" value="1"/>
</dbReference>
<dbReference type="SUPFAM" id="SSF55681">
    <property type="entry name" value="Class II aaRS and biotin synthetases"/>
    <property type="match status" value="1"/>
</dbReference>
<feature type="domain" description="BPL/LPL catalytic" evidence="1">
    <location>
        <begin position="1"/>
        <end position="173"/>
    </location>
</feature>
<proteinExistence type="predicted"/>
<evidence type="ECO:0000313" key="3">
    <source>
        <dbReference type="Proteomes" id="UP000321083"/>
    </source>
</evidence>
<sequence length="190" mass="20325">QFRSLPTVRRLSGGGAILHDQELTYSVVLPAQHAARHNPVGLYATVHRALIRLLGDCGAAALLRADHDVRLAAIRDAANAATPPATAEPFLCFLRGDPNDVVHGTGSKIIGSAQRRRRGVILQHGSILLRTSALAADLPGIQDLVPNFLLAEFTERLPAAVAAAVADRWTVRDVTAAELQWAEDIRGRSA</sequence>
<dbReference type="EMBL" id="SRHE01000807">
    <property type="protein sequence ID" value="TWW08166.1"/>
    <property type="molecule type" value="Genomic_DNA"/>
</dbReference>
<dbReference type="Proteomes" id="UP000321083">
    <property type="component" value="Unassembled WGS sequence"/>
</dbReference>
<evidence type="ECO:0000313" key="2">
    <source>
        <dbReference type="EMBL" id="TWW08166.1"/>
    </source>
</evidence>
<dbReference type="PANTHER" id="PTHR43679">
    <property type="entry name" value="OCTANOYLTRANSFERASE LIPM-RELATED"/>
    <property type="match status" value="1"/>
</dbReference>
<dbReference type="Gene3D" id="3.30.930.10">
    <property type="entry name" value="Bira Bifunctional Protein, Domain 2"/>
    <property type="match status" value="1"/>
</dbReference>
<evidence type="ECO:0000259" key="1">
    <source>
        <dbReference type="PROSITE" id="PS51733"/>
    </source>
</evidence>
<feature type="non-terminal residue" evidence="2">
    <location>
        <position position="1"/>
    </location>
</feature>
<dbReference type="AlphaFoldDB" id="A0A5C6M094"/>